<protein>
    <submittedName>
        <fullName evidence="2">Uncharacterized protein</fullName>
    </submittedName>
</protein>
<evidence type="ECO:0000313" key="3">
    <source>
        <dbReference type="Proteomes" id="UP000225706"/>
    </source>
</evidence>
<dbReference type="GO" id="GO:0061630">
    <property type="term" value="F:ubiquitin protein ligase activity"/>
    <property type="evidence" value="ECO:0007669"/>
    <property type="project" value="TreeGrafter"/>
</dbReference>
<organism evidence="2 3">
    <name type="scientific">Stylophora pistillata</name>
    <name type="common">Smooth cauliflower coral</name>
    <dbReference type="NCBI Taxonomy" id="50429"/>
    <lineage>
        <taxon>Eukaryota</taxon>
        <taxon>Metazoa</taxon>
        <taxon>Cnidaria</taxon>
        <taxon>Anthozoa</taxon>
        <taxon>Hexacorallia</taxon>
        <taxon>Scleractinia</taxon>
        <taxon>Astrocoeniina</taxon>
        <taxon>Pocilloporidae</taxon>
        <taxon>Stylophora</taxon>
    </lineage>
</organism>
<gene>
    <name evidence="2" type="ORF">AWC38_SpisGene10817</name>
</gene>
<dbReference type="AlphaFoldDB" id="A0A2B4S596"/>
<dbReference type="InterPro" id="IPR050952">
    <property type="entry name" value="TRIM-NHL_E3_ligases"/>
</dbReference>
<feature type="compositionally biased region" description="Basic and acidic residues" evidence="1">
    <location>
        <begin position="199"/>
        <end position="216"/>
    </location>
</feature>
<reference evidence="3" key="1">
    <citation type="journal article" date="2017" name="bioRxiv">
        <title>Comparative analysis of the genomes of Stylophora pistillata and Acropora digitifera provides evidence for extensive differences between species of corals.</title>
        <authorList>
            <person name="Voolstra C.R."/>
            <person name="Li Y."/>
            <person name="Liew Y.J."/>
            <person name="Baumgarten S."/>
            <person name="Zoccola D."/>
            <person name="Flot J.-F."/>
            <person name="Tambutte S."/>
            <person name="Allemand D."/>
            <person name="Aranda M."/>
        </authorList>
    </citation>
    <scope>NUCLEOTIDE SEQUENCE [LARGE SCALE GENOMIC DNA]</scope>
</reference>
<dbReference type="PANTHER" id="PTHR24104:SF47">
    <property type="entry name" value="E3 UBIQUITIN-PROTEIN LIGASE NHLRC1"/>
    <property type="match status" value="1"/>
</dbReference>
<dbReference type="Gene3D" id="2.120.10.30">
    <property type="entry name" value="TolB, C-terminal domain"/>
    <property type="match status" value="1"/>
</dbReference>
<name>A0A2B4S596_STYPI</name>
<sequence length="353" mass="39739">MKHCCFPWSFGRDLEKEKQLKIAEDIAISKEGHFIVVDKGDQMVKIFDEKGSFLRSFQPLSRRLADEDVCGVSTDHEDSLFVLIKIDKYHHEVRVFDQYGNLKSRFHLREGSLRCSLVTNNNKEILVINENPASDRCVVELYSCKDGQHVRSIELDDSAEPSEPKESNGLKSPRGEDPKEPKAQEEAGYAKGTPKGVRKSKESEDKDPKEQTKSQESKALSKPKDIAITDRGSVMVLYGDGRVDESKFDGKKQQHQMYEKIQAKGIETIAFHSPSEHVLIANRSDGIGKVSVFTARGGDSELATSFHVYEDKDTQEKKDYITPRIVVTTEGRIAVLTGFVGESFTSLNEKHNL</sequence>
<dbReference type="GO" id="GO:0000209">
    <property type="term" value="P:protein polyubiquitination"/>
    <property type="evidence" value="ECO:0007669"/>
    <property type="project" value="TreeGrafter"/>
</dbReference>
<dbReference type="Proteomes" id="UP000225706">
    <property type="component" value="Unassembled WGS sequence"/>
</dbReference>
<comment type="caution">
    <text evidence="2">The sequence shown here is derived from an EMBL/GenBank/DDBJ whole genome shotgun (WGS) entry which is preliminary data.</text>
</comment>
<dbReference type="InterPro" id="IPR011042">
    <property type="entry name" value="6-blade_b-propeller_TolB-like"/>
</dbReference>
<feature type="compositionally biased region" description="Basic and acidic residues" evidence="1">
    <location>
        <begin position="162"/>
        <end position="185"/>
    </location>
</feature>
<dbReference type="PANTHER" id="PTHR24104">
    <property type="entry name" value="E3 UBIQUITIN-PROTEIN LIGASE NHLRC1-RELATED"/>
    <property type="match status" value="1"/>
</dbReference>
<dbReference type="EMBL" id="LSMT01000173">
    <property type="protein sequence ID" value="PFX24566.1"/>
    <property type="molecule type" value="Genomic_DNA"/>
</dbReference>
<evidence type="ECO:0000256" key="1">
    <source>
        <dbReference type="SAM" id="MobiDB-lite"/>
    </source>
</evidence>
<feature type="region of interest" description="Disordered" evidence="1">
    <location>
        <begin position="152"/>
        <end position="226"/>
    </location>
</feature>
<keyword evidence="3" id="KW-1185">Reference proteome</keyword>
<accession>A0A2B4S596</accession>
<evidence type="ECO:0000313" key="2">
    <source>
        <dbReference type="EMBL" id="PFX24566.1"/>
    </source>
</evidence>
<dbReference type="SUPFAM" id="SSF75011">
    <property type="entry name" value="3-carboxy-cis,cis-mucoante lactonizing enzyme"/>
    <property type="match status" value="1"/>
</dbReference>
<dbReference type="GO" id="GO:0043161">
    <property type="term" value="P:proteasome-mediated ubiquitin-dependent protein catabolic process"/>
    <property type="evidence" value="ECO:0007669"/>
    <property type="project" value="TreeGrafter"/>
</dbReference>
<proteinExistence type="predicted"/>